<dbReference type="AlphaFoldDB" id="A0AAE3E0W0"/>
<sequence>MEQWDEEEVWDAISVISSIRAKCSVFKREQRSKYHACSMAIRALREVIGDPAAMDKVTDSSLIYELDSRGYNVDNLIEILHKIKS</sequence>
<comment type="caution">
    <text evidence="1">The sequence shown here is derived from an EMBL/GenBank/DDBJ whole genome shotgun (WGS) entry which is preliminary data.</text>
</comment>
<evidence type="ECO:0000313" key="2">
    <source>
        <dbReference type="Proteomes" id="UP001198242"/>
    </source>
</evidence>
<dbReference type="Proteomes" id="UP001198242">
    <property type="component" value="Unassembled WGS sequence"/>
</dbReference>
<gene>
    <name evidence="1" type="ORF">LKE05_10345</name>
</gene>
<proteinExistence type="predicted"/>
<name>A0AAE3E0W0_9FIRM</name>
<accession>A0AAE3E0W0</accession>
<dbReference type="RefSeq" id="WP_308456797.1">
    <property type="nucleotide sequence ID" value="NZ_JAJEQM010000014.1"/>
</dbReference>
<dbReference type="EMBL" id="JAJEQM010000014">
    <property type="protein sequence ID" value="MCC2211185.1"/>
    <property type="molecule type" value="Genomic_DNA"/>
</dbReference>
<organism evidence="1 2">
    <name type="scientific">Hominilimicola fabiformis</name>
    <dbReference type="NCBI Taxonomy" id="2885356"/>
    <lineage>
        <taxon>Bacteria</taxon>
        <taxon>Bacillati</taxon>
        <taxon>Bacillota</taxon>
        <taxon>Clostridia</taxon>
        <taxon>Eubacteriales</taxon>
        <taxon>Oscillospiraceae</taxon>
        <taxon>Hominilimicola</taxon>
    </lineage>
</organism>
<keyword evidence="2" id="KW-1185">Reference proteome</keyword>
<evidence type="ECO:0000313" key="1">
    <source>
        <dbReference type="EMBL" id="MCC2211185.1"/>
    </source>
</evidence>
<reference evidence="1 2" key="1">
    <citation type="submission" date="2021-10" db="EMBL/GenBank/DDBJ databases">
        <title>Anaerobic single-cell dispensing facilitates the cultivation of human gut bacteria.</title>
        <authorList>
            <person name="Afrizal A."/>
        </authorList>
    </citation>
    <scope>NUCLEOTIDE SEQUENCE [LARGE SCALE GENOMIC DNA]</scope>
    <source>
        <strain evidence="1 2">CLA-AA-H232</strain>
    </source>
</reference>
<protein>
    <submittedName>
        <fullName evidence="1">Uncharacterized protein</fullName>
    </submittedName>
</protein>